<evidence type="ECO:0000256" key="4">
    <source>
        <dbReference type="ARBA" id="ARBA00022729"/>
    </source>
</evidence>
<evidence type="ECO:0000256" key="1">
    <source>
        <dbReference type="ARBA" id="ARBA00004418"/>
    </source>
</evidence>
<evidence type="ECO:0000313" key="8">
    <source>
        <dbReference type="EMBL" id="SDP65003.1"/>
    </source>
</evidence>
<comment type="subcellular location">
    <subcellularLocation>
        <location evidence="1">Periplasm</location>
    </subcellularLocation>
</comment>
<dbReference type="GO" id="GO:0016787">
    <property type="term" value="F:hydrolase activity"/>
    <property type="evidence" value="ECO:0007669"/>
    <property type="project" value="UniProtKB-KW"/>
</dbReference>
<dbReference type="Proteomes" id="UP000182412">
    <property type="component" value="Unassembled WGS sequence"/>
</dbReference>
<gene>
    <name evidence="8" type="ORF">SAMN05216366_13222</name>
</gene>
<keyword evidence="3 8" id="KW-0808">Transferase</keyword>
<dbReference type="AlphaFoldDB" id="A0A1H0UFV0"/>
<dbReference type="GO" id="GO:0016740">
    <property type="term" value="F:transferase activity"/>
    <property type="evidence" value="ECO:0007669"/>
    <property type="project" value="UniProtKB-KW"/>
</dbReference>
<protein>
    <submittedName>
        <fullName evidence="8">SGNH hydrolase-like domain-containing protein, acetyltransferase AlgX</fullName>
    </submittedName>
</protein>
<keyword evidence="4" id="KW-0732">Signal</keyword>
<dbReference type="RefSeq" id="WP_074573187.1">
    <property type="nucleotide sequence ID" value="NZ_FNJQ01000032.1"/>
</dbReference>
<name>A0A1H0UFV0_SELRU</name>
<keyword evidence="6" id="KW-0016">Alginate biosynthesis</keyword>
<accession>A0A1H0UFV0</accession>
<dbReference type="GO" id="GO:0042121">
    <property type="term" value="P:alginic acid biosynthetic process"/>
    <property type="evidence" value="ECO:0007669"/>
    <property type="project" value="UniProtKB-UniPathway"/>
</dbReference>
<dbReference type="GO" id="GO:0042597">
    <property type="term" value="C:periplasmic space"/>
    <property type="evidence" value="ECO:0007669"/>
    <property type="project" value="UniProtKB-SubCell"/>
</dbReference>
<reference evidence="8 9" key="1">
    <citation type="submission" date="2016-10" db="EMBL/GenBank/DDBJ databases">
        <authorList>
            <person name="de Groot N.N."/>
        </authorList>
    </citation>
    <scope>NUCLEOTIDE SEQUENCE [LARGE SCALE GENOMIC DNA]</scope>
    <source>
        <strain evidence="8 9">S137</strain>
    </source>
</reference>
<evidence type="ECO:0000313" key="9">
    <source>
        <dbReference type="Proteomes" id="UP000182412"/>
    </source>
</evidence>
<evidence type="ECO:0000256" key="3">
    <source>
        <dbReference type="ARBA" id="ARBA00022679"/>
    </source>
</evidence>
<dbReference type="Pfam" id="PF16822">
    <property type="entry name" value="ALGX"/>
    <property type="match status" value="1"/>
</dbReference>
<feature type="domain" description="AlgX/AlgJ SGNH hydrolase-like" evidence="7">
    <location>
        <begin position="140"/>
        <end position="262"/>
    </location>
</feature>
<evidence type="ECO:0000256" key="2">
    <source>
        <dbReference type="ARBA" id="ARBA00005182"/>
    </source>
</evidence>
<dbReference type="InterPro" id="IPR031811">
    <property type="entry name" value="ALGX/ALGJ_SGNH-like"/>
</dbReference>
<dbReference type="EMBL" id="FNJQ01000032">
    <property type="protein sequence ID" value="SDP65003.1"/>
    <property type="molecule type" value="Genomic_DNA"/>
</dbReference>
<dbReference type="OrthoDB" id="175771at2"/>
<sequence>MSMRDYMMRFCAGSLVLAFFMILVRWFTVVVLIEDCQWDNELTRLVLWDNWRLMEQLHPREKDIDWAGIYPFAEPEPERNLLEQIRYQENKLREEQARFARWSESHFPGYTKLVECGRRYDRLIGWDIRPLVPGSVHVMADGWLFYPTLRFDIQEYVEETASFAEFCQQQGAKFLFVPNPPAVDEKTDGEIIGRLDFGLQKKDAMLRGLQGRGIATLDLYPLMQLEFPGTPYHQLFFRTDHHWLPTTGLWASRQIAMWLEVKGGLSLAEDLLLQENYRQESYPAYFLGSQGKRQTMVFAQPDDFCLLYPKFPTRLHYEIPGLGIDSYGDFSVTYDLHEVEQKDFYGSNPYAAYNYADCSLIHIENLASEVPDVKILVVKDSFANSVTPFLALTMKHMDIIDPRWFKGSIRNYVEKTKPDFVLLIHTIELDYPLERDSHQDDYDFR</sequence>
<evidence type="ECO:0000259" key="7">
    <source>
        <dbReference type="Pfam" id="PF16822"/>
    </source>
</evidence>
<organism evidence="8 9">
    <name type="scientific">Selenomonas ruminantium</name>
    <dbReference type="NCBI Taxonomy" id="971"/>
    <lineage>
        <taxon>Bacteria</taxon>
        <taxon>Bacillati</taxon>
        <taxon>Bacillota</taxon>
        <taxon>Negativicutes</taxon>
        <taxon>Selenomonadales</taxon>
        <taxon>Selenomonadaceae</taxon>
        <taxon>Selenomonas</taxon>
    </lineage>
</organism>
<evidence type="ECO:0000256" key="5">
    <source>
        <dbReference type="ARBA" id="ARBA00022764"/>
    </source>
</evidence>
<dbReference type="UniPathway" id="UPA00286"/>
<comment type="pathway">
    <text evidence="2">Glycan biosynthesis; alginate biosynthesis.</text>
</comment>
<keyword evidence="5" id="KW-0574">Periplasm</keyword>
<evidence type="ECO:0000256" key="6">
    <source>
        <dbReference type="ARBA" id="ARBA00022841"/>
    </source>
</evidence>
<proteinExistence type="predicted"/>
<keyword evidence="8" id="KW-0378">Hydrolase</keyword>